<dbReference type="Proteomes" id="UP000235507">
    <property type="component" value="Unassembled WGS sequence"/>
</dbReference>
<dbReference type="EMBL" id="PNOT02000037">
    <property type="protein sequence ID" value="TSE13588.1"/>
    <property type="molecule type" value="Genomic_DNA"/>
</dbReference>
<evidence type="ECO:0000313" key="2">
    <source>
        <dbReference type="EMBL" id="TSE13588.1"/>
    </source>
</evidence>
<accession>A0A8T9AZG4</accession>
<reference evidence="2" key="1">
    <citation type="submission" date="2019-07" db="EMBL/GenBank/DDBJ databases">
        <title>Mesorhizobum intechiensis sp. nov. isolated from nodules of Lotus tenuis growing in lowlands of the Flooding Pampa, Argentina.</title>
        <authorList>
            <person name="Estrella M.J."/>
            <person name="Torres Tejerizo G.A."/>
            <person name="Cumpa Velazquez L.M."/>
            <person name="Fontana F."/>
            <person name="Hansen L."/>
            <person name="Pistorio M."/>
            <person name="Sannazzaro A.I."/>
        </authorList>
    </citation>
    <scope>NUCLEOTIDE SEQUENCE</scope>
    <source>
        <strain evidence="2">BD68</strain>
    </source>
</reference>
<dbReference type="OrthoDB" id="9767470at2"/>
<organism evidence="2 3">
    <name type="scientific">Mesorhizobium intechi</name>
    <dbReference type="NCBI Taxonomy" id="537601"/>
    <lineage>
        <taxon>Bacteria</taxon>
        <taxon>Pseudomonadati</taxon>
        <taxon>Pseudomonadota</taxon>
        <taxon>Alphaproteobacteria</taxon>
        <taxon>Hyphomicrobiales</taxon>
        <taxon>Phyllobacteriaceae</taxon>
        <taxon>Mesorhizobium</taxon>
    </lineage>
</organism>
<comment type="caution">
    <text evidence="2">The sequence shown here is derived from an EMBL/GenBank/DDBJ whole genome shotgun (WGS) entry which is preliminary data.</text>
</comment>
<evidence type="ECO:0000313" key="3">
    <source>
        <dbReference type="Proteomes" id="UP000235507"/>
    </source>
</evidence>
<sequence length="283" mass="31118">MSDDPSNLEFQPRAKGSVMGFPAHEGRPGALGEVHARPHPLIEKPRVLVQLAFMTEGGSGVDHAVLSELSRRLGIAAPDRQARHHAMKWGKGSLRWERHTEFSTYLWEGPLSESGRSHEDTPFGNGFSPPGTVISGIRLEIRKWTPTSERLIAAFDPTSLCYSLVERGNAAIVTDFRQDGDGMTRILVLDRGLTPARTGALSQRLIDIETYRTLAMLGLPLALTLSGRARRIEDRLAQTTLEMKVAETRDSQTLLADLTELAAELEADAASSLYRFGASRAYD</sequence>
<name>A0A8T9AZG4_9HYPH</name>
<dbReference type="Pfam" id="PF11902">
    <property type="entry name" value="DUF3422"/>
    <property type="match status" value="1"/>
</dbReference>
<feature type="non-terminal residue" evidence="2">
    <location>
        <position position="283"/>
    </location>
</feature>
<dbReference type="AlphaFoldDB" id="A0A8T9AZG4"/>
<keyword evidence="3" id="KW-1185">Reference proteome</keyword>
<dbReference type="RefSeq" id="WP_143972970.1">
    <property type="nucleotide sequence ID" value="NZ_PNOT02000037.1"/>
</dbReference>
<proteinExistence type="predicted"/>
<dbReference type="InterPro" id="IPR021830">
    <property type="entry name" value="DUF3422"/>
</dbReference>
<gene>
    <name evidence="2" type="ORF">C1D09_003275</name>
</gene>
<protein>
    <submittedName>
        <fullName evidence="2">DUF3422 family protein</fullName>
    </submittedName>
</protein>
<feature type="region of interest" description="Disordered" evidence="1">
    <location>
        <begin position="1"/>
        <end position="32"/>
    </location>
</feature>
<evidence type="ECO:0000256" key="1">
    <source>
        <dbReference type="SAM" id="MobiDB-lite"/>
    </source>
</evidence>